<organism evidence="2 3">
    <name type="scientific">Rhodocollybia butyracea</name>
    <dbReference type="NCBI Taxonomy" id="206335"/>
    <lineage>
        <taxon>Eukaryota</taxon>
        <taxon>Fungi</taxon>
        <taxon>Dikarya</taxon>
        <taxon>Basidiomycota</taxon>
        <taxon>Agaricomycotina</taxon>
        <taxon>Agaricomycetes</taxon>
        <taxon>Agaricomycetidae</taxon>
        <taxon>Agaricales</taxon>
        <taxon>Marasmiineae</taxon>
        <taxon>Omphalotaceae</taxon>
        <taxon>Rhodocollybia</taxon>
    </lineage>
</organism>
<evidence type="ECO:0000256" key="1">
    <source>
        <dbReference type="SAM" id="MobiDB-lite"/>
    </source>
</evidence>
<name>A0A9P5Q9W6_9AGAR</name>
<gene>
    <name evidence="2" type="ORF">BDP27DRAFT_1413339</name>
</gene>
<feature type="compositionally biased region" description="Pro residues" evidence="1">
    <location>
        <begin position="71"/>
        <end position="97"/>
    </location>
</feature>
<protein>
    <submittedName>
        <fullName evidence="2">Uncharacterized protein</fullName>
    </submittedName>
</protein>
<keyword evidence="3" id="KW-1185">Reference proteome</keyword>
<sequence>MREQVLNQYTGIAQDGQTLYLYGEDGEEEIIPDGSEQPSDSKLDVGQASIPRRWASYPPLQRETNNLICNDPPPPSEPPPPLPPSPPLPALPPPPLPLNTKALSVHSQDDSDMDLSEDDD</sequence>
<comment type="caution">
    <text evidence="2">The sequence shown here is derived from an EMBL/GenBank/DDBJ whole genome shotgun (WGS) entry which is preliminary data.</text>
</comment>
<accession>A0A9P5Q9W6</accession>
<reference evidence="2" key="1">
    <citation type="submission" date="2020-11" db="EMBL/GenBank/DDBJ databases">
        <authorList>
            <consortium name="DOE Joint Genome Institute"/>
            <person name="Ahrendt S."/>
            <person name="Riley R."/>
            <person name="Andreopoulos W."/>
            <person name="Labutti K."/>
            <person name="Pangilinan J."/>
            <person name="Ruiz-Duenas F.J."/>
            <person name="Barrasa J.M."/>
            <person name="Sanchez-Garcia M."/>
            <person name="Camarero S."/>
            <person name="Miyauchi S."/>
            <person name="Serrano A."/>
            <person name="Linde D."/>
            <person name="Babiker R."/>
            <person name="Drula E."/>
            <person name="Ayuso-Fernandez I."/>
            <person name="Pacheco R."/>
            <person name="Padilla G."/>
            <person name="Ferreira P."/>
            <person name="Barriuso J."/>
            <person name="Kellner H."/>
            <person name="Castanera R."/>
            <person name="Alfaro M."/>
            <person name="Ramirez L."/>
            <person name="Pisabarro A.G."/>
            <person name="Kuo A."/>
            <person name="Tritt A."/>
            <person name="Lipzen A."/>
            <person name="He G."/>
            <person name="Yan M."/>
            <person name="Ng V."/>
            <person name="Cullen D."/>
            <person name="Martin F."/>
            <person name="Rosso M.-N."/>
            <person name="Henrissat B."/>
            <person name="Hibbett D."/>
            <person name="Martinez A.T."/>
            <person name="Grigoriev I.V."/>
        </authorList>
    </citation>
    <scope>NUCLEOTIDE SEQUENCE</scope>
    <source>
        <strain evidence="2">AH 40177</strain>
    </source>
</reference>
<feature type="compositionally biased region" description="Acidic residues" evidence="1">
    <location>
        <begin position="110"/>
        <end position="120"/>
    </location>
</feature>
<proteinExistence type="predicted"/>
<evidence type="ECO:0000313" key="3">
    <source>
        <dbReference type="Proteomes" id="UP000772434"/>
    </source>
</evidence>
<dbReference type="EMBL" id="JADNRY010000003">
    <property type="protein sequence ID" value="KAF9077630.1"/>
    <property type="molecule type" value="Genomic_DNA"/>
</dbReference>
<dbReference type="Proteomes" id="UP000772434">
    <property type="component" value="Unassembled WGS sequence"/>
</dbReference>
<dbReference type="AlphaFoldDB" id="A0A9P5Q9W6"/>
<feature type="region of interest" description="Disordered" evidence="1">
    <location>
        <begin position="29"/>
        <end position="120"/>
    </location>
</feature>
<evidence type="ECO:0000313" key="2">
    <source>
        <dbReference type="EMBL" id="KAF9077630.1"/>
    </source>
</evidence>